<keyword evidence="2" id="KW-0519">Myristate</keyword>
<feature type="region of interest" description="Disordered" evidence="7">
    <location>
        <begin position="274"/>
        <end position="295"/>
    </location>
</feature>
<dbReference type="InterPro" id="IPR002048">
    <property type="entry name" value="EF_hand_dom"/>
</dbReference>
<dbReference type="InterPro" id="IPR028846">
    <property type="entry name" value="Recoverin"/>
</dbReference>
<dbReference type="PROSITE" id="PS50222">
    <property type="entry name" value="EF_HAND_2"/>
    <property type="match status" value="3"/>
</dbReference>
<dbReference type="PANTHER" id="PTHR23055:SF178">
    <property type="entry name" value="NEUROCALCIN HOMOLOG"/>
    <property type="match status" value="1"/>
</dbReference>
<dbReference type="AlphaFoldDB" id="A0A9W7CJ16"/>
<evidence type="ECO:0000256" key="2">
    <source>
        <dbReference type="ARBA" id="ARBA00022707"/>
    </source>
</evidence>
<evidence type="ECO:0000256" key="4">
    <source>
        <dbReference type="ARBA" id="ARBA00022737"/>
    </source>
</evidence>
<comment type="similarity">
    <text evidence="1">Belongs to the recoverin family.</text>
</comment>
<dbReference type="CDD" id="cd00051">
    <property type="entry name" value="EFh"/>
    <property type="match status" value="1"/>
</dbReference>
<feature type="compositionally biased region" description="Polar residues" evidence="7">
    <location>
        <begin position="274"/>
        <end position="283"/>
    </location>
</feature>
<evidence type="ECO:0000313" key="9">
    <source>
        <dbReference type="EMBL" id="GMF34066.1"/>
    </source>
</evidence>
<dbReference type="PANTHER" id="PTHR23055">
    <property type="entry name" value="CALCIUM BINDING PROTEINS"/>
    <property type="match status" value="1"/>
</dbReference>
<dbReference type="Pfam" id="PF13833">
    <property type="entry name" value="EF-hand_8"/>
    <property type="match status" value="1"/>
</dbReference>
<dbReference type="GO" id="GO:0005509">
    <property type="term" value="F:calcium ion binding"/>
    <property type="evidence" value="ECO:0007669"/>
    <property type="project" value="InterPro"/>
</dbReference>
<reference evidence="9" key="1">
    <citation type="submission" date="2023-04" db="EMBL/GenBank/DDBJ databases">
        <title>Phytophthora lilii NBRC 32176.</title>
        <authorList>
            <person name="Ichikawa N."/>
            <person name="Sato H."/>
            <person name="Tonouchi N."/>
        </authorList>
    </citation>
    <scope>NUCLEOTIDE SEQUENCE</scope>
    <source>
        <strain evidence="9">NBRC 32176</strain>
    </source>
</reference>
<dbReference type="SMART" id="SM00054">
    <property type="entry name" value="EFh"/>
    <property type="match status" value="5"/>
</dbReference>
<accession>A0A9W7CJ16</accession>
<dbReference type="EMBL" id="BSXW01001143">
    <property type="protein sequence ID" value="GMF34066.1"/>
    <property type="molecule type" value="Genomic_DNA"/>
</dbReference>
<feature type="domain" description="EF-hand" evidence="8">
    <location>
        <begin position="147"/>
        <end position="182"/>
    </location>
</feature>
<dbReference type="SUPFAM" id="SSF47473">
    <property type="entry name" value="EF-hand"/>
    <property type="match status" value="2"/>
</dbReference>
<protein>
    <submittedName>
        <fullName evidence="9">Unnamed protein product</fullName>
    </submittedName>
</protein>
<gene>
    <name evidence="9" type="ORF">Plil01_001452000</name>
</gene>
<evidence type="ECO:0000313" key="10">
    <source>
        <dbReference type="Proteomes" id="UP001165083"/>
    </source>
</evidence>
<proteinExistence type="inferred from homology"/>
<organism evidence="9 10">
    <name type="scientific">Phytophthora lilii</name>
    <dbReference type="NCBI Taxonomy" id="2077276"/>
    <lineage>
        <taxon>Eukaryota</taxon>
        <taxon>Sar</taxon>
        <taxon>Stramenopiles</taxon>
        <taxon>Oomycota</taxon>
        <taxon>Peronosporomycetes</taxon>
        <taxon>Peronosporales</taxon>
        <taxon>Peronosporaceae</taxon>
        <taxon>Phytophthora</taxon>
    </lineage>
</organism>
<feature type="compositionally biased region" description="Basic and acidic residues" evidence="7">
    <location>
        <begin position="284"/>
        <end position="294"/>
    </location>
</feature>
<comment type="caution">
    <text evidence="9">The sequence shown here is derived from an EMBL/GenBank/DDBJ whole genome shotgun (WGS) entry which is preliminary data.</text>
</comment>
<keyword evidence="3" id="KW-0479">Metal-binding</keyword>
<keyword evidence="6" id="KW-0449">Lipoprotein</keyword>
<evidence type="ECO:0000259" key="8">
    <source>
        <dbReference type="PROSITE" id="PS50222"/>
    </source>
</evidence>
<keyword evidence="5" id="KW-0106">Calcium</keyword>
<evidence type="ECO:0000256" key="7">
    <source>
        <dbReference type="SAM" id="MobiDB-lite"/>
    </source>
</evidence>
<keyword evidence="4" id="KW-0677">Repeat</keyword>
<sequence>MNAVNPSRDRVEANGLLLCCVFARVATIDDFTDAKENFDQLQAAVGDKMTVTPEEFDDIFSLICQDPLEHFALFDSWEVGKVDVMEVFAVIIVYCDATMEEKIPLLFALFDFDHSKEISQDELVLLMLCTTRGLCKVVGMPRPATDSLEALATDAFTHIDRDRSGQISLDEFSEWVLHERSVMAYLAKFANTRVIYENQVQYDLMLKEIFTAFMNFADMDANESDSAGQQAILCSEDLCTKMIQRYCPGTEEHEITFLLRTMKSIMDNSHSSKLEFTNSSEKSNQPEENAKTTGDKSSVLISMEAFFLVISPYAAFLAADDDGEHSNNIKELKILIWLLRGSEPSPTVVDSYMKSLDENRDGALSAIEWITYALETNKHTGSQSFANQIHLLFATSDINGDAMLSLAELQAGLASIFAEHLDRVKAPKFEAAPSPESAWEELTAPERVERRRKSQFSSITSLVADLAKDIMQELDANESQRIEWYEFRQHLDYLEHRVLETKAFIQEHILED</sequence>
<keyword evidence="10" id="KW-1185">Reference proteome</keyword>
<evidence type="ECO:0000256" key="6">
    <source>
        <dbReference type="ARBA" id="ARBA00023288"/>
    </source>
</evidence>
<dbReference type="Gene3D" id="1.10.238.10">
    <property type="entry name" value="EF-hand"/>
    <property type="match status" value="2"/>
</dbReference>
<dbReference type="OrthoDB" id="67359at2759"/>
<evidence type="ECO:0000256" key="3">
    <source>
        <dbReference type="ARBA" id="ARBA00022723"/>
    </source>
</evidence>
<dbReference type="InterPro" id="IPR018247">
    <property type="entry name" value="EF_Hand_1_Ca_BS"/>
</dbReference>
<dbReference type="Proteomes" id="UP001165083">
    <property type="component" value="Unassembled WGS sequence"/>
</dbReference>
<name>A0A9W7CJ16_9STRA</name>
<evidence type="ECO:0000256" key="5">
    <source>
        <dbReference type="ARBA" id="ARBA00022837"/>
    </source>
</evidence>
<feature type="domain" description="EF-hand" evidence="8">
    <location>
        <begin position="462"/>
        <end position="497"/>
    </location>
</feature>
<dbReference type="PROSITE" id="PS00018">
    <property type="entry name" value="EF_HAND_1"/>
    <property type="match status" value="4"/>
</dbReference>
<dbReference type="InterPro" id="IPR011992">
    <property type="entry name" value="EF-hand-dom_pair"/>
</dbReference>
<feature type="domain" description="EF-hand" evidence="8">
    <location>
        <begin position="98"/>
        <end position="133"/>
    </location>
</feature>
<evidence type="ECO:0000256" key="1">
    <source>
        <dbReference type="ARBA" id="ARBA00006049"/>
    </source>
</evidence>